<organism evidence="9">
    <name type="scientific">candidate division TA06 bacterium ADurb.Bin417</name>
    <dbReference type="NCBI Taxonomy" id="1852828"/>
    <lineage>
        <taxon>Bacteria</taxon>
        <taxon>Bacteria division TA06</taxon>
    </lineage>
</organism>
<evidence type="ECO:0000256" key="3">
    <source>
        <dbReference type="ARBA" id="ARBA00022481"/>
    </source>
</evidence>
<keyword evidence="3" id="KW-0488">Methylation</keyword>
<dbReference type="AlphaFoldDB" id="A0A1V5MDC5"/>
<evidence type="ECO:0000313" key="9">
    <source>
        <dbReference type="EMBL" id="OPZ91253.1"/>
    </source>
</evidence>
<dbReference type="SUPFAM" id="SSF54523">
    <property type="entry name" value="Pili subunits"/>
    <property type="match status" value="1"/>
</dbReference>
<dbReference type="InterPro" id="IPR045584">
    <property type="entry name" value="Pilin-like"/>
</dbReference>
<keyword evidence="6" id="KW-1133">Transmembrane helix</keyword>
<dbReference type="GO" id="GO:0015627">
    <property type="term" value="C:type II protein secretion system complex"/>
    <property type="evidence" value="ECO:0007669"/>
    <property type="project" value="InterPro"/>
</dbReference>
<dbReference type="Proteomes" id="UP000485484">
    <property type="component" value="Unassembled WGS sequence"/>
</dbReference>
<dbReference type="Pfam" id="PF12019">
    <property type="entry name" value="GspH"/>
    <property type="match status" value="1"/>
</dbReference>
<feature type="domain" description="General secretion pathway GspH" evidence="8">
    <location>
        <begin position="35"/>
        <end position="152"/>
    </location>
</feature>
<evidence type="ECO:0000256" key="6">
    <source>
        <dbReference type="ARBA" id="ARBA00022989"/>
    </source>
</evidence>
<evidence type="ECO:0000259" key="8">
    <source>
        <dbReference type="Pfam" id="PF12019"/>
    </source>
</evidence>
<evidence type="ECO:0000256" key="7">
    <source>
        <dbReference type="ARBA" id="ARBA00023136"/>
    </source>
</evidence>
<keyword evidence="2" id="KW-1003">Cell membrane</keyword>
<name>A0A1V5MDC5_UNCT6</name>
<gene>
    <name evidence="9" type="ORF">BWY73_01140</name>
</gene>
<dbReference type="GO" id="GO:0015628">
    <property type="term" value="P:protein secretion by the type II secretion system"/>
    <property type="evidence" value="ECO:0007669"/>
    <property type="project" value="InterPro"/>
</dbReference>
<reference evidence="9" key="1">
    <citation type="submission" date="2017-02" db="EMBL/GenBank/DDBJ databases">
        <title>Delving into the versatile metabolic prowess of the omnipresent phylum Bacteroidetes.</title>
        <authorList>
            <person name="Nobu M.K."/>
            <person name="Mei R."/>
            <person name="Narihiro T."/>
            <person name="Kuroda K."/>
            <person name="Liu W.-T."/>
        </authorList>
    </citation>
    <scope>NUCLEOTIDE SEQUENCE</scope>
    <source>
        <strain evidence="9">ADurb.Bin417</strain>
    </source>
</reference>
<accession>A0A1V5MDC5</accession>
<protein>
    <recommendedName>
        <fullName evidence="8">General secretion pathway GspH domain-containing protein</fullName>
    </recommendedName>
</protein>
<evidence type="ECO:0000256" key="1">
    <source>
        <dbReference type="ARBA" id="ARBA00004377"/>
    </source>
</evidence>
<evidence type="ECO:0000256" key="2">
    <source>
        <dbReference type="ARBA" id="ARBA00022475"/>
    </source>
</evidence>
<evidence type="ECO:0000256" key="4">
    <source>
        <dbReference type="ARBA" id="ARBA00022519"/>
    </source>
</evidence>
<comment type="subcellular location">
    <subcellularLocation>
        <location evidence="1">Cell inner membrane</location>
        <topology evidence="1">Single-pass membrane protein</topology>
    </subcellularLocation>
</comment>
<keyword evidence="5" id="KW-0812">Transmembrane</keyword>
<dbReference type="EMBL" id="MWAK01000190">
    <property type="protein sequence ID" value="OPZ91253.1"/>
    <property type="molecule type" value="Genomic_DNA"/>
</dbReference>
<keyword evidence="4" id="KW-0997">Cell inner membrane</keyword>
<dbReference type="GO" id="GO:0005886">
    <property type="term" value="C:plasma membrane"/>
    <property type="evidence" value="ECO:0007669"/>
    <property type="project" value="UniProtKB-SubCell"/>
</dbReference>
<keyword evidence="7" id="KW-0472">Membrane</keyword>
<sequence>MILVMVVITIVLSMAAPSLSGFARSRPIFDASVKFVSLSDYARSQAVAEGRVYRLNLDTETGRFWLTAQEGGAFKELGQGMGRVFRLPDETRADWIEHPSRTAEASPPEFLSMGSAESLVPRDSGDNEYIEFQPDGSAETAVIRLTDRKNNRLDITSSSPTDRFRVVTSTGT</sequence>
<evidence type="ECO:0000256" key="5">
    <source>
        <dbReference type="ARBA" id="ARBA00022692"/>
    </source>
</evidence>
<dbReference type="InterPro" id="IPR022346">
    <property type="entry name" value="T2SS_GspH"/>
</dbReference>
<proteinExistence type="predicted"/>
<comment type="caution">
    <text evidence="9">The sequence shown here is derived from an EMBL/GenBank/DDBJ whole genome shotgun (WGS) entry which is preliminary data.</text>
</comment>